<feature type="region of interest" description="Disordered" evidence="1">
    <location>
        <begin position="195"/>
        <end position="224"/>
    </location>
</feature>
<proteinExistence type="predicted"/>
<dbReference type="Proteomes" id="UP000036947">
    <property type="component" value="Unassembled WGS sequence"/>
</dbReference>
<keyword evidence="3" id="KW-1185">Reference proteome</keyword>
<comment type="caution">
    <text evidence="2">The sequence shown here is derived from an EMBL/GenBank/DDBJ whole genome shotgun (WGS) entry which is preliminary data.</text>
</comment>
<dbReference type="OrthoDB" id="3559809at2759"/>
<sequence>MKENDKARLSSPCLRDSKRCPNHPGGRSVLIVVVTQRWRPQCPFRMTERLSGHVLNVHSLGALQAGWWLHRACGLTWAAHWRGTCWQRQGPASCHTKPPGAFSPSARGGSGLGSLAASWQGGCQPSSPRWSAAAALAHGTLNNTPIQPSSLPTRTSTFNGWPLHGGCIYPRCTIEHGAVPCGILALLSRLETMTVVSTQQTPPPSPHQEPRHATSSSKLPHARPDEYRRVAHGNPADMTLRSDLHGSLPSAATTNGETSRFRAQGDSSPDQDASSNGADGRPSSAPGRKNGAALSAEAKDDMEHEPPKRPVKPQLQRSKSDFVPRQADDSEPEEEIREWGARHGFEDHYQSDHIISQLVNVRCAFPVHPLPPDHVLQVSRDVGGRPSTPPPVSSEAVVPLTRRTQNVHRIGSVVVGANAPPAILRMLRLETGGCSPNMAP</sequence>
<name>A0A0L0MZM4_TOLOC</name>
<feature type="compositionally biased region" description="Basic and acidic residues" evidence="1">
    <location>
        <begin position="297"/>
        <end position="308"/>
    </location>
</feature>
<evidence type="ECO:0000256" key="1">
    <source>
        <dbReference type="SAM" id="MobiDB-lite"/>
    </source>
</evidence>
<evidence type="ECO:0000313" key="2">
    <source>
        <dbReference type="EMBL" id="KND87353.1"/>
    </source>
</evidence>
<dbReference type="STRING" id="1163406.A0A0L0MZM4"/>
<feature type="region of interest" description="Disordered" evidence="1">
    <location>
        <begin position="237"/>
        <end position="336"/>
    </location>
</feature>
<organism evidence="2 3">
    <name type="scientific">Tolypocladium ophioglossoides (strain CBS 100239)</name>
    <name type="common">Snaketongue truffleclub</name>
    <name type="synonym">Elaphocordyceps ophioglossoides</name>
    <dbReference type="NCBI Taxonomy" id="1163406"/>
    <lineage>
        <taxon>Eukaryota</taxon>
        <taxon>Fungi</taxon>
        <taxon>Dikarya</taxon>
        <taxon>Ascomycota</taxon>
        <taxon>Pezizomycotina</taxon>
        <taxon>Sordariomycetes</taxon>
        <taxon>Hypocreomycetidae</taxon>
        <taxon>Hypocreales</taxon>
        <taxon>Ophiocordycipitaceae</taxon>
        <taxon>Tolypocladium</taxon>
    </lineage>
</organism>
<accession>A0A0L0MZM4</accession>
<dbReference type="EMBL" id="LFRF01000037">
    <property type="protein sequence ID" value="KND87353.1"/>
    <property type="molecule type" value="Genomic_DNA"/>
</dbReference>
<feature type="compositionally biased region" description="Polar residues" evidence="1">
    <location>
        <begin position="265"/>
        <end position="277"/>
    </location>
</feature>
<feature type="compositionally biased region" description="Basic and acidic residues" evidence="1">
    <location>
        <begin position="318"/>
        <end position="328"/>
    </location>
</feature>
<dbReference type="AlphaFoldDB" id="A0A0L0MZM4"/>
<gene>
    <name evidence="2" type="ORF">TOPH_07981</name>
</gene>
<reference evidence="2 3" key="1">
    <citation type="journal article" date="2015" name="BMC Genomics">
        <title>The genome of the truffle-parasite Tolypocladium ophioglossoides and the evolution of antifungal peptaibiotics.</title>
        <authorList>
            <person name="Quandt C.A."/>
            <person name="Bushley K.E."/>
            <person name="Spatafora J.W."/>
        </authorList>
    </citation>
    <scope>NUCLEOTIDE SEQUENCE [LARGE SCALE GENOMIC DNA]</scope>
    <source>
        <strain evidence="2 3">CBS 100239</strain>
    </source>
</reference>
<protein>
    <submittedName>
        <fullName evidence="2">Uncharacterized protein</fullName>
    </submittedName>
</protein>
<evidence type="ECO:0000313" key="3">
    <source>
        <dbReference type="Proteomes" id="UP000036947"/>
    </source>
</evidence>